<evidence type="ECO:0000313" key="12">
    <source>
        <dbReference type="Proteomes" id="UP000254429"/>
    </source>
</evidence>
<dbReference type="EMBL" id="UGFG01000001">
    <property type="protein sequence ID" value="STM41659.1"/>
    <property type="molecule type" value="Genomic_DNA"/>
</dbReference>
<organism evidence="11 12">
    <name type="scientific">Escherichia coli</name>
    <dbReference type="NCBI Taxonomy" id="562"/>
    <lineage>
        <taxon>Bacteria</taxon>
        <taxon>Pseudomonadati</taxon>
        <taxon>Pseudomonadota</taxon>
        <taxon>Gammaproteobacteria</taxon>
        <taxon>Enterobacterales</taxon>
        <taxon>Enterobacteriaceae</taxon>
        <taxon>Escherichia</taxon>
    </lineage>
</organism>
<protein>
    <recommendedName>
        <fullName evidence="3">glucose-1-phosphate thymidylyltransferase</fullName>
        <ecNumber evidence="3">2.7.7.24</ecNumber>
    </recommendedName>
</protein>
<evidence type="ECO:0000256" key="3">
    <source>
        <dbReference type="ARBA" id="ARBA00012461"/>
    </source>
</evidence>
<dbReference type="InterPro" id="IPR005835">
    <property type="entry name" value="NTP_transferase_dom"/>
</dbReference>
<sequence>MTGLYFYDSKVVEYAKQVKPSERGELEITSINQMYLEAGNLTVELLGRGFAWLDTGTHDSLIEASTFVQTGGKTPGL</sequence>
<dbReference type="Pfam" id="PF00483">
    <property type="entry name" value="NTP_transferase"/>
    <property type="match status" value="1"/>
</dbReference>
<keyword evidence="6" id="KW-0479">Metal-binding</keyword>
<comment type="catalytic activity">
    <reaction evidence="9">
        <text>dTTP + alpha-D-glucose 1-phosphate + H(+) = dTDP-alpha-D-glucose + diphosphate</text>
        <dbReference type="Rhea" id="RHEA:15225"/>
        <dbReference type="ChEBI" id="CHEBI:15378"/>
        <dbReference type="ChEBI" id="CHEBI:33019"/>
        <dbReference type="ChEBI" id="CHEBI:37568"/>
        <dbReference type="ChEBI" id="CHEBI:57477"/>
        <dbReference type="ChEBI" id="CHEBI:58601"/>
        <dbReference type="EC" id="2.7.7.24"/>
    </reaction>
</comment>
<dbReference type="AlphaFoldDB" id="A0A377DZV8"/>
<evidence type="ECO:0000256" key="9">
    <source>
        <dbReference type="ARBA" id="ARBA00049336"/>
    </source>
</evidence>
<comment type="function">
    <text evidence="8">Catalyzes the formation of dTDP-glucose, from dTTP and glucose 1-phosphate, as well as its pyrophosphorolysis.</text>
</comment>
<evidence type="ECO:0000256" key="4">
    <source>
        <dbReference type="ARBA" id="ARBA00022679"/>
    </source>
</evidence>
<dbReference type="Proteomes" id="UP000254429">
    <property type="component" value="Unassembled WGS sequence"/>
</dbReference>
<gene>
    <name evidence="11" type="primary">rffH</name>
    <name evidence="11" type="ORF">NCTC8500_05583</name>
</gene>
<evidence type="ECO:0000256" key="7">
    <source>
        <dbReference type="ARBA" id="ARBA00022842"/>
    </source>
</evidence>
<proteinExistence type="inferred from homology"/>
<evidence type="ECO:0000259" key="10">
    <source>
        <dbReference type="Pfam" id="PF00483"/>
    </source>
</evidence>
<dbReference type="InterPro" id="IPR029044">
    <property type="entry name" value="Nucleotide-diphossugar_trans"/>
</dbReference>
<keyword evidence="4 11" id="KW-0808">Transferase</keyword>
<reference evidence="11 12" key="1">
    <citation type="submission" date="2018-06" db="EMBL/GenBank/DDBJ databases">
        <authorList>
            <consortium name="Pathogen Informatics"/>
            <person name="Doyle S."/>
        </authorList>
    </citation>
    <scope>NUCLEOTIDE SEQUENCE [LARGE SCALE GENOMIC DNA]</scope>
    <source>
        <strain evidence="11 12">NCTC8500</strain>
    </source>
</reference>
<name>A0A377DZV8_ECOLX</name>
<dbReference type="Gene3D" id="3.90.550.10">
    <property type="entry name" value="Spore Coat Polysaccharide Biosynthesis Protein SpsA, Chain A"/>
    <property type="match status" value="1"/>
</dbReference>
<evidence type="ECO:0000256" key="2">
    <source>
        <dbReference type="ARBA" id="ARBA00010480"/>
    </source>
</evidence>
<dbReference type="PANTHER" id="PTHR43532">
    <property type="entry name" value="GLUCOSE-1-PHOSPHATE THYMIDYLYLTRANSFERASE"/>
    <property type="match status" value="1"/>
</dbReference>
<comment type="cofactor">
    <cofactor evidence="1">
        <name>Mg(2+)</name>
        <dbReference type="ChEBI" id="CHEBI:18420"/>
    </cofactor>
</comment>
<dbReference type="EC" id="2.7.7.24" evidence="3"/>
<evidence type="ECO:0000256" key="6">
    <source>
        <dbReference type="ARBA" id="ARBA00022723"/>
    </source>
</evidence>
<evidence type="ECO:0000256" key="8">
    <source>
        <dbReference type="ARBA" id="ARBA00037065"/>
    </source>
</evidence>
<feature type="domain" description="Nucleotidyl transferase" evidence="10">
    <location>
        <begin position="2"/>
        <end position="69"/>
    </location>
</feature>
<accession>A0A377DZV8</accession>
<comment type="similarity">
    <text evidence="2">Belongs to the glucose-1-phosphate thymidylyltransferase family.</text>
</comment>
<dbReference type="SUPFAM" id="SSF53448">
    <property type="entry name" value="Nucleotide-diphospho-sugar transferases"/>
    <property type="match status" value="1"/>
</dbReference>
<dbReference type="GO" id="GO:0008879">
    <property type="term" value="F:glucose-1-phosphate thymidylyltransferase activity"/>
    <property type="evidence" value="ECO:0007669"/>
    <property type="project" value="UniProtKB-EC"/>
</dbReference>
<evidence type="ECO:0000256" key="5">
    <source>
        <dbReference type="ARBA" id="ARBA00022695"/>
    </source>
</evidence>
<evidence type="ECO:0000256" key="1">
    <source>
        <dbReference type="ARBA" id="ARBA00001946"/>
    </source>
</evidence>
<keyword evidence="5 11" id="KW-0548">Nucleotidyltransferase</keyword>
<keyword evidence="7" id="KW-0460">Magnesium</keyword>
<evidence type="ECO:0000313" key="11">
    <source>
        <dbReference type="EMBL" id="STM41659.1"/>
    </source>
</evidence>
<dbReference type="InterPro" id="IPR005907">
    <property type="entry name" value="G1P_thy_trans_s"/>
</dbReference>
<dbReference type="GO" id="GO:0046872">
    <property type="term" value="F:metal ion binding"/>
    <property type="evidence" value="ECO:0007669"/>
    <property type="project" value="UniProtKB-KW"/>
</dbReference>
<dbReference type="PANTHER" id="PTHR43532:SF4">
    <property type="entry name" value="GLUCOSE-1-PHOSPHATE THYMIDYLYLTRANSFERASE 2"/>
    <property type="match status" value="1"/>
</dbReference>